<name>A0ABP4FWJ9_9PSEU</name>
<feature type="signal peptide" evidence="1">
    <location>
        <begin position="1"/>
        <end position="25"/>
    </location>
</feature>
<keyword evidence="1" id="KW-0732">Signal</keyword>
<evidence type="ECO:0000259" key="2">
    <source>
        <dbReference type="Pfam" id="PF14230"/>
    </source>
</evidence>
<dbReference type="Pfam" id="PF14230">
    <property type="entry name" value="DUF4333"/>
    <property type="match status" value="1"/>
</dbReference>
<dbReference type="PROSITE" id="PS51257">
    <property type="entry name" value="PROKAR_LIPOPROTEIN"/>
    <property type="match status" value="1"/>
</dbReference>
<sequence length="103" mass="10610">MVRVSRLVALSVLGVAALGVTACSAQVDSGELETQVKSSLEQSTGNKAKAVDCPDDLEAEVGATTRCTLTAPDDSRIGVSVKVTAVEGEQASFDIKVDDAPMQ</sequence>
<dbReference type="Proteomes" id="UP001500467">
    <property type="component" value="Unassembled WGS sequence"/>
</dbReference>
<evidence type="ECO:0000313" key="3">
    <source>
        <dbReference type="EMBL" id="GAA1204336.1"/>
    </source>
</evidence>
<reference evidence="4" key="1">
    <citation type="journal article" date="2019" name="Int. J. Syst. Evol. Microbiol.">
        <title>The Global Catalogue of Microorganisms (GCM) 10K type strain sequencing project: providing services to taxonomists for standard genome sequencing and annotation.</title>
        <authorList>
            <consortium name="The Broad Institute Genomics Platform"/>
            <consortium name="The Broad Institute Genome Sequencing Center for Infectious Disease"/>
            <person name="Wu L."/>
            <person name="Ma J."/>
        </authorList>
    </citation>
    <scope>NUCLEOTIDE SEQUENCE [LARGE SCALE GENOMIC DNA]</scope>
    <source>
        <strain evidence="4">JCM 13022</strain>
    </source>
</reference>
<evidence type="ECO:0000256" key="1">
    <source>
        <dbReference type="SAM" id="SignalP"/>
    </source>
</evidence>
<proteinExistence type="predicted"/>
<evidence type="ECO:0000313" key="4">
    <source>
        <dbReference type="Proteomes" id="UP001500467"/>
    </source>
</evidence>
<feature type="domain" description="DUF4333" evidence="2">
    <location>
        <begin position="19"/>
        <end position="88"/>
    </location>
</feature>
<dbReference type="RefSeq" id="WP_253852935.1">
    <property type="nucleotide sequence ID" value="NZ_BAAALM010000007.1"/>
</dbReference>
<feature type="chain" id="PRO_5045077012" description="DUF4333 domain-containing protein" evidence="1">
    <location>
        <begin position="26"/>
        <end position="103"/>
    </location>
</feature>
<dbReference type="EMBL" id="BAAALM010000007">
    <property type="protein sequence ID" value="GAA1204336.1"/>
    <property type="molecule type" value="Genomic_DNA"/>
</dbReference>
<protein>
    <recommendedName>
        <fullName evidence="2">DUF4333 domain-containing protein</fullName>
    </recommendedName>
</protein>
<comment type="caution">
    <text evidence="3">The sequence shown here is derived from an EMBL/GenBank/DDBJ whole genome shotgun (WGS) entry which is preliminary data.</text>
</comment>
<dbReference type="InterPro" id="IPR025637">
    <property type="entry name" value="DUF4333"/>
</dbReference>
<keyword evidence="4" id="KW-1185">Reference proteome</keyword>
<organism evidence="3 4">
    <name type="scientific">Prauserella alba</name>
    <dbReference type="NCBI Taxonomy" id="176898"/>
    <lineage>
        <taxon>Bacteria</taxon>
        <taxon>Bacillati</taxon>
        <taxon>Actinomycetota</taxon>
        <taxon>Actinomycetes</taxon>
        <taxon>Pseudonocardiales</taxon>
        <taxon>Pseudonocardiaceae</taxon>
        <taxon>Prauserella</taxon>
    </lineage>
</organism>
<accession>A0ABP4FWJ9</accession>
<gene>
    <name evidence="3" type="ORF">GCM10009675_23100</name>
</gene>